<reference evidence="4 5" key="1">
    <citation type="submission" date="2015-03" db="EMBL/GenBank/DDBJ databases">
        <authorList>
            <consortium name="Pathogen Informatics"/>
        </authorList>
    </citation>
    <scope>NUCLEOTIDE SEQUENCE [LARGE SCALE GENOMIC DNA]</scope>
    <source>
        <strain evidence="4 5">P00601463</strain>
    </source>
</reference>
<dbReference type="InterPro" id="IPR023606">
    <property type="entry name" value="CoA-Trfase_III_dom_1_sf"/>
</dbReference>
<name>A0A655JQ10_MYCTX</name>
<protein>
    <submittedName>
        <fullName evidence="4">Acyl-CoA transferase</fullName>
    </submittedName>
</protein>
<evidence type="ECO:0000313" key="5">
    <source>
        <dbReference type="Proteomes" id="UP000048600"/>
    </source>
</evidence>
<dbReference type="Gene3D" id="3.40.50.10540">
    <property type="entry name" value="Crotonobetainyl-coa:carnitine coa-transferase, domain 1"/>
    <property type="match status" value="1"/>
</dbReference>
<proteinExistence type="inferred from homology"/>
<dbReference type="PANTHER" id="PTHR48228:SF6">
    <property type="entry name" value="L-CARNITINE COA-TRANSFERASE"/>
    <property type="match status" value="1"/>
</dbReference>
<dbReference type="GO" id="GO:0016740">
    <property type="term" value="F:transferase activity"/>
    <property type="evidence" value="ECO:0007669"/>
    <property type="project" value="UniProtKB-KW"/>
</dbReference>
<dbReference type="AlphaFoldDB" id="A0A655JQ10"/>
<evidence type="ECO:0000256" key="3">
    <source>
        <dbReference type="SAM" id="MobiDB-lite"/>
    </source>
</evidence>
<feature type="region of interest" description="Disordered" evidence="3">
    <location>
        <begin position="49"/>
        <end position="72"/>
    </location>
</feature>
<dbReference type="Proteomes" id="UP000048600">
    <property type="component" value="Unassembled WGS sequence"/>
</dbReference>
<feature type="compositionally biased region" description="Low complexity" evidence="3">
    <location>
        <begin position="1"/>
        <end position="15"/>
    </location>
</feature>
<keyword evidence="2 4" id="KW-0808">Transferase</keyword>
<dbReference type="PANTHER" id="PTHR48228">
    <property type="entry name" value="SUCCINYL-COA--D-CITRAMALATE COA-TRANSFERASE"/>
    <property type="match status" value="1"/>
</dbReference>
<dbReference type="InterPro" id="IPR044855">
    <property type="entry name" value="CoA-Trfase_III_dom3_sf"/>
</dbReference>
<dbReference type="EMBL" id="CHKL01000858">
    <property type="protein sequence ID" value="COX38769.1"/>
    <property type="molecule type" value="Genomic_DNA"/>
</dbReference>
<dbReference type="SUPFAM" id="SSF89796">
    <property type="entry name" value="CoA-transferase family III (CaiB/BaiF)"/>
    <property type="match status" value="1"/>
</dbReference>
<dbReference type="InterPro" id="IPR050509">
    <property type="entry name" value="CoA-transferase_III"/>
</dbReference>
<accession>A0A655JQ10</accession>
<dbReference type="InterPro" id="IPR003673">
    <property type="entry name" value="CoA-Trfase_fam_III"/>
</dbReference>
<sequence>MQAAGALQAAGVAAGPMNRPSDILEDPQLIERNLFRDMVHPLIARPLPAETGPAPFRHIPQAPQRPAPLPGQDSVQICRKLLGMTADETERLINERVMFGPAVTA</sequence>
<dbReference type="Gene3D" id="3.30.1540.10">
    <property type="entry name" value="formyl-coa transferase, domain 3"/>
    <property type="match status" value="1"/>
</dbReference>
<evidence type="ECO:0000256" key="1">
    <source>
        <dbReference type="ARBA" id="ARBA00008383"/>
    </source>
</evidence>
<evidence type="ECO:0000313" key="4">
    <source>
        <dbReference type="EMBL" id="COX38769.1"/>
    </source>
</evidence>
<gene>
    <name evidence="4" type="ORF">ERS007741_04310</name>
</gene>
<organism evidence="4 5">
    <name type="scientific">Mycobacterium tuberculosis</name>
    <dbReference type="NCBI Taxonomy" id="1773"/>
    <lineage>
        <taxon>Bacteria</taxon>
        <taxon>Bacillati</taxon>
        <taxon>Actinomycetota</taxon>
        <taxon>Actinomycetes</taxon>
        <taxon>Mycobacteriales</taxon>
        <taxon>Mycobacteriaceae</taxon>
        <taxon>Mycobacterium</taxon>
        <taxon>Mycobacterium tuberculosis complex</taxon>
    </lineage>
</organism>
<feature type="region of interest" description="Disordered" evidence="3">
    <location>
        <begin position="1"/>
        <end position="23"/>
    </location>
</feature>
<dbReference type="Pfam" id="PF02515">
    <property type="entry name" value="CoA_transf_3"/>
    <property type="match status" value="1"/>
</dbReference>
<comment type="similarity">
    <text evidence="1">Belongs to the CoA-transferase III family.</text>
</comment>
<evidence type="ECO:0000256" key="2">
    <source>
        <dbReference type="ARBA" id="ARBA00022679"/>
    </source>
</evidence>